<feature type="non-terminal residue" evidence="1">
    <location>
        <position position="1"/>
    </location>
</feature>
<organism evidence="1">
    <name type="scientific">marine sediment metagenome</name>
    <dbReference type="NCBI Taxonomy" id="412755"/>
    <lineage>
        <taxon>unclassified sequences</taxon>
        <taxon>metagenomes</taxon>
        <taxon>ecological metagenomes</taxon>
    </lineage>
</organism>
<dbReference type="EMBL" id="BARV01037429">
    <property type="protein sequence ID" value="GAI50721.1"/>
    <property type="molecule type" value="Genomic_DNA"/>
</dbReference>
<name>X1Q7H1_9ZZZZ</name>
<dbReference type="AlphaFoldDB" id="X1Q7H1"/>
<reference evidence="1" key="1">
    <citation type="journal article" date="2014" name="Front. Microbiol.">
        <title>High frequency of phylogenetically diverse reductive dehalogenase-homologous genes in deep subseafloor sedimentary metagenomes.</title>
        <authorList>
            <person name="Kawai M."/>
            <person name="Futagami T."/>
            <person name="Toyoda A."/>
            <person name="Takaki Y."/>
            <person name="Nishi S."/>
            <person name="Hori S."/>
            <person name="Arai W."/>
            <person name="Tsubouchi T."/>
            <person name="Morono Y."/>
            <person name="Uchiyama I."/>
            <person name="Ito T."/>
            <person name="Fujiyama A."/>
            <person name="Inagaki F."/>
            <person name="Takami H."/>
        </authorList>
    </citation>
    <scope>NUCLEOTIDE SEQUENCE</scope>
    <source>
        <strain evidence="1">Expedition CK06-06</strain>
    </source>
</reference>
<accession>X1Q7H1</accession>
<gene>
    <name evidence="1" type="ORF">S06H3_57907</name>
</gene>
<sequence>DWAQDRPADANRHPKSSLMCGGDATWSLLV</sequence>
<protein>
    <submittedName>
        <fullName evidence="1">Uncharacterized protein</fullName>
    </submittedName>
</protein>
<evidence type="ECO:0000313" key="1">
    <source>
        <dbReference type="EMBL" id="GAI50721.1"/>
    </source>
</evidence>
<comment type="caution">
    <text evidence="1">The sequence shown here is derived from an EMBL/GenBank/DDBJ whole genome shotgun (WGS) entry which is preliminary data.</text>
</comment>
<proteinExistence type="predicted"/>